<protein>
    <recommendedName>
        <fullName evidence="1">Anti-sigma factor NepR domain-containing protein</fullName>
    </recommendedName>
</protein>
<sequence length="60" mass="6847">MTDKPKEATLRLQIDENLRRVYQEKVEEAIPSRLMDLLSRLKDQDQAVGSAVGSDEESSR</sequence>
<evidence type="ECO:0000313" key="3">
    <source>
        <dbReference type="Proteomes" id="UP000196878"/>
    </source>
</evidence>
<gene>
    <name evidence="2" type="ORF">CDV49_00795</name>
</gene>
<evidence type="ECO:0000313" key="2">
    <source>
        <dbReference type="EMBL" id="OWJ80752.1"/>
    </source>
</evidence>
<accession>A0A212AGZ8</accession>
<keyword evidence="3" id="KW-1185">Reference proteome</keyword>
<dbReference type="OrthoDB" id="7875342at2"/>
<dbReference type="AlphaFoldDB" id="A0A212AGZ8"/>
<feature type="domain" description="Anti-sigma factor NepR" evidence="1">
    <location>
        <begin position="13"/>
        <end position="45"/>
    </location>
</feature>
<dbReference type="RefSeq" id="WP_088213668.1">
    <property type="nucleotide sequence ID" value="NZ_NIPW01000003.1"/>
</dbReference>
<proteinExistence type="predicted"/>
<dbReference type="InterPro" id="IPR041649">
    <property type="entry name" value="NepR"/>
</dbReference>
<dbReference type="EMBL" id="NIPW01000003">
    <property type="protein sequence ID" value="OWJ80752.1"/>
    <property type="molecule type" value="Genomic_DNA"/>
</dbReference>
<reference evidence="2 3" key="1">
    <citation type="submission" date="2016-12" db="EMBL/GenBank/DDBJ databases">
        <title>Comparison of Traditional DNA-DNA Hybridization with In Silico Genomic Analysis.</title>
        <authorList>
            <person name="Nicholson A.C."/>
            <person name="Humrighouse B.W."/>
            <person name="Graziano J."/>
            <person name="Lasker B."/>
            <person name="Whitney A.M."/>
            <person name="Mcquiston J.R."/>
        </authorList>
    </citation>
    <scope>NUCLEOTIDE SEQUENCE [LARGE SCALE GENOMIC DNA]</scope>
    <source>
        <strain evidence="2 3">H2240</strain>
    </source>
</reference>
<name>A0A212AGZ8_9RHOB</name>
<evidence type="ECO:0000259" key="1">
    <source>
        <dbReference type="Pfam" id="PF18557"/>
    </source>
</evidence>
<organism evidence="2 3">
    <name type="scientific">Haematobacter genomosp. 1</name>
    <dbReference type="NCBI Taxonomy" id="366618"/>
    <lineage>
        <taxon>Bacteria</taxon>
        <taxon>Pseudomonadati</taxon>
        <taxon>Pseudomonadota</taxon>
        <taxon>Alphaproteobacteria</taxon>
        <taxon>Rhodobacterales</taxon>
        <taxon>Paracoccaceae</taxon>
        <taxon>Haematobacter</taxon>
    </lineage>
</organism>
<dbReference type="Proteomes" id="UP000196878">
    <property type="component" value="Unassembled WGS sequence"/>
</dbReference>
<comment type="caution">
    <text evidence="2">The sequence shown here is derived from an EMBL/GenBank/DDBJ whole genome shotgun (WGS) entry which is preliminary data.</text>
</comment>
<dbReference type="Pfam" id="PF18557">
    <property type="entry name" value="NepR"/>
    <property type="match status" value="1"/>
</dbReference>